<accession>A0A147I3Z7</accession>
<keyword evidence="1" id="KW-0812">Transmembrane</keyword>
<protein>
    <recommendedName>
        <fullName evidence="4">Sugar transporter</fullName>
    </recommendedName>
</protein>
<dbReference type="EMBL" id="LDTB01000023">
    <property type="protein sequence ID" value="KTT72914.1"/>
    <property type="molecule type" value="Genomic_DNA"/>
</dbReference>
<comment type="caution">
    <text evidence="2">The sequence shown here is derived from an EMBL/GenBank/DDBJ whole genome shotgun (WGS) entry which is preliminary data.</text>
</comment>
<dbReference type="PATRIC" id="fig|869719.3.peg.1277"/>
<proteinExistence type="predicted"/>
<name>A0A147I3Z7_9SPHN</name>
<evidence type="ECO:0008006" key="4">
    <source>
        <dbReference type="Google" id="ProtNLM"/>
    </source>
</evidence>
<feature type="transmembrane region" description="Helical" evidence="1">
    <location>
        <begin position="120"/>
        <end position="139"/>
    </location>
</feature>
<dbReference type="PROSITE" id="PS51257">
    <property type="entry name" value="PROKAR_LIPOPROTEIN"/>
    <property type="match status" value="1"/>
</dbReference>
<dbReference type="AlphaFoldDB" id="A0A147I3Z7"/>
<feature type="transmembrane region" description="Helical" evidence="1">
    <location>
        <begin position="90"/>
        <end position="108"/>
    </location>
</feature>
<feature type="transmembrane region" description="Helical" evidence="1">
    <location>
        <begin position="63"/>
        <end position="83"/>
    </location>
</feature>
<keyword evidence="1" id="KW-1133">Transmembrane helix</keyword>
<keyword evidence="3" id="KW-1185">Reference proteome</keyword>
<evidence type="ECO:0000313" key="3">
    <source>
        <dbReference type="Proteomes" id="UP000074310"/>
    </source>
</evidence>
<gene>
    <name evidence="2" type="ORF">NS334_08170</name>
</gene>
<reference evidence="2 3" key="1">
    <citation type="journal article" date="2016" name="Front. Microbiol.">
        <title>Genomic Resource of Rice Seed Associated Bacteria.</title>
        <authorList>
            <person name="Midha S."/>
            <person name="Bansal K."/>
            <person name="Sharma S."/>
            <person name="Kumar N."/>
            <person name="Patil P.P."/>
            <person name="Chaudhry V."/>
            <person name="Patil P.B."/>
        </authorList>
    </citation>
    <scope>NUCLEOTIDE SEQUENCE [LARGE SCALE GENOMIC DNA]</scope>
    <source>
        <strain evidence="2 3">NS334</strain>
    </source>
</reference>
<sequence>MRDGRTNEGRARGPWWYRVLVLLLILWGAMGSYACYTQLTAGADAMGAASDYDRALFARLPGWYRLDYSIATGTMLLGGLALLLRSRHAVALLTVSLVAVMIQFGWMFAMTDILAVKGPYVLYFPLLILAIGALALHLAHLARRRGWIA</sequence>
<keyword evidence="1" id="KW-0472">Membrane</keyword>
<evidence type="ECO:0000256" key="1">
    <source>
        <dbReference type="SAM" id="Phobius"/>
    </source>
</evidence>
<dbReference type="RefSeq" id="WP_058755473.1">
    <property type="nucleotide sequence ID" value="NZ_LDTB01000023.1"/>
</dbReference>
<feature type="transmembrane region" description="Helical" evidence="1">
    <location>
        <begin position="20"/>
        <end position="43"/>
    </location>
</feature>
<dbReference type="Proteomes" id="UP000074310">
    <property type="component" value="Unassembled WGS sequence"/>
</dbReference>
<organism evidence="2 3">
    <name type="scientific">Sphingomonas endophytica</name>
    <dbReference type="NCBI Taxonomy" id="869719"/>
    <lineage>
        <taxon>Bacteria</taxon>
        <taxon>Pseudomonadati</taxon>
        <taxon>Pseudomonadota</taxon>
        <taxon>Alphaproteobacteria</taxon>
        <taxon>Sphingomonadales</taxon>
        <taxon>Sphingomonadaceae</taxon>
        <taxon>Sphingomonas</taxon>
    </lineage>
</organism>
<dbReference type="OrthoDB" id="7507670at2"/>
<evidence type="ECO:0000313" key="2">
    <source>
        <dbReference type="EMBL" id="KTT72914.1"/>
    </source>
</evidence>